<name>A0ACB9HRG6_9ASTR</name>
<reference evidence="1 2" key="2">
    <citation type="journal article" date="2022" name="Mol. Ecol. Resour.">
        <title>The genomes of chicory, endive, great burdock and yacon provide insights into Asteraceae paleo-polyploidization history and plant inulin production.</title>
        <authorList>
            <person name="Fan W."/>
            <person name="Wang S."/>
            <person name="Wang H."/>
            <person name="Wang A."/>
            <person name="Jiang F."/>
            <person name="Liu H."/>
            <person name="Zhao H."/>
            <person name="Xu D."/>
            <person name="Zhang Y."/>
        </authorList>
    </citation>
    <scope>NUCLEOTIDE SEQUENCE [LARGE SCALE GENOMIC DNA]</scope>
    <source>
        <strain evidence="2">cv. Yunnan</strain>
        <tissue evidence="1">Leaves</tissue>
    </source>
</reference>
<proteinExistence type="predicted"/>
<evidence type="ECO:0000313" key="2">
    <source>
        <dbReference type="Proteomes" id="UP001056120"/>
    </source>
</evidence>
<reference evidence="2" key="1">
    <citation type="journal article" date="2022" name="Mol. Ecol. Resour.">
        <title>The genomes of chicory, endive, great burdock and yacon provide insights into Asteraceae palaeo-polyploidization history and plant inulin production.</title>
        <authorList>
            <person name="Fan W."/>
            <person name="Wang S."/>
            <person name="Wang H."/>
            <person name="Wang A."/>
            <person name="Jiang F."/>
            <person name="Liu H."/>
            <person name="Zhao H."/>
            <person name="Xu D."/>
            <person name="Zhang Y."/>
        </authorList>
    </citation>
    <scope>NUCLEOTIDE SEQUENCE [LARGE SCALE GENOMIC DNA]</scope>
    <source>
        <strain evidence="2">cv. Yunnan</strain>
    </source>
</reference>
<dbReference type="EMBL" id="CM042028">
    <property type="protein sequence ID" value="KAI3797898.1"/>
    <property type="molecule type" value="Genomic_DNA"/>
</dbReference>
<protein>
    <submittedName>
        <fullName evidence="1">Uncharacterized protein</fullName>
    </submittedName>
</protein>
<organism evidence="1 2">
    <name type="scientific">Smallanthus sonchifolius</name>
    <dbReference type="NCBI Taxonomy" id="185202"/>
    <lineage>
        <taxon>Eukaryota</taxon>
        <taxon>Viridiplantae</taxon>
        <taxon>Streptophyta</taxon>
        <taxon>Embryophyta</taxon>
        <taxon>Tracheophyta</taxon>
        <taxon>Spermatophyta</taxon>
        <taxon>Magnoliopsida</taxon>
        <taxon>eudicotyledons</taxon>
        <taxon>Gunneridae</taxon>
        <taxon>Pentapetalae</taxon>
        <taxon>asterids</taxon>
        <taxon>campanulids</taxon>
        <taxon>Asterales</taxon>
        <taxon>Asteraceae</taxon>
        <taxon>Asteroideae</taxon>
        <taxon>Heliantheae alliance</taxon>
        <taxon>Millerieae</taxon>
        <taxon>Smallanthus</taxon>
    </lineage>
</organism>
<evidence type="ECO:0000313" key="1">
    <source>
        <dbReference type="EMBL" id="KAI3797898.1"/>
    </source>
</evidence>
<accession>A0ACB9HRG6</accession>
<gene>
    <name evidence="1" type="ORF">L1987_33162</name>
</gene>
<comment type="caution">
    <text evidence="1">The sequence shown here is derived from an EMBL/GenBank/DDBJ whole genome shotgun (WGS) entry which is preliminary data.</text>
</comment>
<sequence>MVVFKRLDRRYGQGDRPANQQYSFLISNAVGTPGYLDPEYLEKYYLTKESDVYSFEMIALQIQASYDAPMEYEEMINTTVPRLIYESQEELNTLISKGVLLNMGKTWFSLNKNGEHCETISAAECMVPFSNIDSKDRYSHEYNSR</sequence>
<keyword evidence="2" id="KW-1185">Reference proteome</keyword>
<dbReference type="Proteomes" id="UP001056120">
    <property type="component" value="Linkage Group LG11"/>
</dbReference>